<reference evidence="1 2" key="1">
    <citation type="submission" date="2020-11" db="EMBL/GenBank/DDBJ databases">
        <title>P. mediterranea TC4 genome.</title>
        <authorList>
            <person name="Molmeret M."/>
        </authorList>
    </citation>
    <scope>NUCLEOTIDE SEQUENCE [LARGE SCALE GENOMIC DNA]</scope>
    <source>
        <strain evidence="1 2">TC4</strain>
    </source>
</reference>
<comment type="caution">
    <text evidence="1">The sequence shown here is derived from an EMBL/GenBank/DDBJ whole genome shotgun (WGS) entry which is preliminary data.</text>
</comment>
<evidence type="ECO:0000313" key="1">
    <source>
        <dbReference type="EMBL" id="MBF4986402.1"/>
    </source>
</evidence>
<dbReference type="NCBIfam" id="TIGR04131">
    <property type="entry name" value="Bac_Flav_CTERM"/>
    <property type="match status" value="1"/>
</dbReference>
<dbReference type="Proteomes" id="UP001194729">
    <property type="component" value="Unassembled WGS sequence"/>
</dbReference>
<evidence type="ECO:0000313" key="2">
    <source>
        <dbReference type="Proteomes" id="UP001194729"/>
    </source>
</evidence>
<sequence length="160" mass="17539">IASCAGPLEPAHDAIEPGDYEVIVTNIATGCDNSTTTNVRQSGIPTAYSVNVTTETYAVDHQIIATATGPDEYWFRLDDGPYVNNGVFNNVSPGLHNVTIAERSGCGEIIVEVFVFGYPDYFTPNNDGYHDTWNIIGGDRLPITTLYIFDRYGKLLKQLD</sequence>
<organism evidence="1 2">
    <name type="scientific">Nonlabens mediterrranea</name>
    <dbReference type="NCBI Taxonomy" id="1419947"/>
    <lineage>
        <taxon>Bacteria</taxon>
        <taxon>Pseudomonadati</taxon>
        <taxon>Bacteroidota</taxon>
        <taxon>Flavobacteriia</taxon>
        <taxon>Flavobacteriales</taxon>
        <taxon>Flavobacteriaceae</taxon>
        <taxon>Nonlabens</taxon>
    </lineage>
</organism>
<gene>
    <name evidence="1" type="ORF">FNJ87_19535</name>
</gene>
<dbReference type="EMBL" id="JADKYU010001168">
    <property type="protein sequence ID" value="MBF4986402.1"/>
    <property type="molecule type" value="Genomic_DNA"/>
</dbReference>
<protein>
    <submittedName>
        <fullName evidence="1">T9SS type B sorting domain-containing protein</fullName>
    </submittedName>
</protein>
<feature type="non-terminal residue" evidence="1">
    <location>
        <position position="1"/>
    </location>
</feature>
<name>A0ABS0AAH3_9FLAO</name>
<accession>A0ABS0AAH3</accession>
<dbReference type="Pfam" id="PF13585">
    <property type="entry name" value="CHU_C"/>
    <property type="match status" value="1"/>
</dbReference>
<feature type="non-terminal residue" evidence="1">
    <location>
        <position position="160"/>
    </location>
</feature>
<keyword evidence="2" id="KW-1185">Reference proteome</keyword>
<proteinExistence type="predicted"/>
<dbReference type="InterPro" id="IPR026341">
    <property type="entry name" value="T9SS_type_B"/>
</dbReference>